<keyword evidence="1" id="KW-0812">Transmembrane</keyword>
<dbReference type="EMBL" id="QORN01000006">
    <property type="protein sequence ID" value="MBD5805919.1"/>
    <property type="molecule type" value="Genomic_DNA"/>
</dbReference>
<keyword evidence="1" id="KW-1133">Transmembrane helix</keyword>
<dbReference type="PANTHER" id="PTHR30487:SF0">
    <property type="entry name" value="PREPILIN LEADER PEPTIDASE_N-METHYLTRANSFERASE-RELATED"/>
    <property type="match status" value="1"/>
</dbReference>
<feature type="transmembrane region" description="Helical" evidence="1">
    <location>
        <begin position="44"/>
        <end position="65"/>
    </location>
</feature>
<evidence type="ECO:0000313" key="3">
    <source>
        <dbReference type="EMBL" id="MBD5805919.1"/>
    </source>
</evidence>
<dbReference type="Proteomes" id="UP000704341">
    <property type="component" value="Unassembled WGS sequence"/>
</dbReference>
<feature type="transmembrane region" description="Helical" evidence="1">
    <location>
        <begin position="139"/>
        <end position="159"/>
    </location>
</feature>
<proteinExistence type="predicted"/>
<evidence type="ECO:0000259" key="2">
    <source>
        <dbReference type="Pfam" id="PF06750"/>
    </source>
</evidence>
<evidence type="ECO:0000256" key="1">
    <source>
        <dbReference type="SAM" id="Phobius"/>
    </source>
</evidence>
<name>A0ABR8P4I4_9LACO</name>
<sequence>MLFLILFIFASCLASFIVSCSQRLVEQKSLITPYRSCCNNCSHILPWWQLIPILSFIFLQGRCFFCNHKINIYLPIAELISGTAFVSLANLDLLHDSIILLFIMSLIFLTSTDFFANIIYSIALLGLLPITFLSIPQNYFHNLIAASTIAISLLLFSNFTGALGSGDIEFLFFVCIIWGWQQTLLIIQASSLVMLFFFLYTHEKKLPLIPALSLSTLLSLFLQGC</sequence>
<dbReference type="PANTHER" id="PTHR30487">
    <property type="entry name" value="TYPE 4 PREPILIN-LIKE PROTEINS LEADER PEPTIDE-PROCESSING ENZYME"/>
    <property type="match status" value="1"/>
</dbReference>
<evidence type="ECO:0000313" key="4">
    <source>
        <dbReference type="Proteomes" id="UP000704341"/>
    </source>
</evidence>
<feature type="transmembrane region" description="Helical" evidence="1">
    <location>
        <begin position="171"/>
        <end position="199"/>
    </location>
</feature>
<reference evidence="3 4" key="1">
    <citation type="submission" date="2018-07" db="EMBL/GenBank/DDBJ databases">
        <title>Phylogenomic Insights into understanding Host Adaptation of Lactobacillus reuteri by a novel species, Lactobacillus spp. M31.</title>
        <authorList>
            <person name="Sharma S."/>
            <person name="Patil P."/>
            <person name="Korpole S."/>
            <person name="Patil P.B."/>
        </authorList>
    </citation>
    <scope>NUCLEOTIDE SEQUENCE [LARGE SCALE GENOMIC DNA]</scope>
    <source>
        <strain evidence="3 4">M31</strain>
    </source>
</reference>
<gene>
    <name evidence="3" type="ORF">DTK66_02140</name>
</gene>
<dbReference type="InterPro" id="IPR050882">
    <property type="entry name" value="Prepilin_peptidase/N-MTase"/>
</dbReference>
<keyword evidence="1" id="KW-0472">Membrane</keyword>
<comment type="caution">
    <text evidence="3">The sequence shown here is derived from an EMBL/GenBank/DDBJ whole genome shotgun (WGS) entry which is preliminary data.</text>
</comment>
<dbReference type="RefSeq" id="WP_153930147.1">
    <property type="nucleotide sequence ID" value="NZ_QORN01000006.1"/>
</dbReference>
<keyword evidence="4" id="KW-1185">Reference proteome</keyword>
<feature type="transmembrane region" description="Helical" evidence="1">
    <location>
        <begin position="97"/>
        <end position="127"/>
    </location>
</feature>
<dbReference type="InterPro" id="IPR010627">
    <property type="entry name" value="Prepilin_pept_A24_N"/>
</dbReference>
<feature type="domain" description="Prepilin peptidase A24 N-terminal" evidence="2">
    <location>
        <begin position="8"/>
        <end position="89"/>
    </location>
</feature>
<protein>
    <submittedName>
        <fullName evidence="3">Prepilin peptidase</fullName>
    </submittedName>
</protein>
<dbReference type="Pfam" id="PF06750">
    <property type="entry name" value="A24_N_bact"/>
    <property type="match status" value="1"/>
</dbReference>
<organism evidence="3 4">
    <name type="scientific">Limosilactobacillus walteri</name>
    <dbReference type="NCBI Taxonomy" id="2268022"/>
    <lineage>
        <taxon>Bacteria</taxon>
        <taxon>Bacillati</taxon>
        <taxon>Bacillota</taxon>
        <taxon>Bacilli</taxon>
        <taxon>Lactobacillales</taxon>
        <taxon>Lactobacillaceae</taxon>
        <taxon>Limosilactobacillus</taxon>
    </lineage>
</organism>
<accession>A0ABR8P4I4</accession>